<name>A0A1H9ND48_9BURK</name>
<keyword evidence="2" id="KW-1185">Reference proteome</keyword>
<gene>
    <name evidence="1" type="ORF">SAMN02982919_02172</name>
</gene>
<accession>A0A1H9ND48</accession>
<sequence>MRPKKALYAAENVQQDWRHLHGLTSSHIPQQPTGLHIPIRDDAPISKVDVPYFLLSIAGLPLKPNSTGL</sequence>
<dbReference type="Proteomes" id="UP000199766">
    <property type="component" value="Unassembled WGS sequence"/>
</dbReference>
<proteinExistence type="predicted"/>
<organism evidence="1 2">
    <name type="scientific">Giesbergeria anulus</name>
    <dbReference type="NCBI Taxonomy" id="180197"/>
    <lineage>
        <taxon>Bacteria</taxon>
        <taxon>Pseudomonadati</taxon>
        <taxon>Pseudomonadota</taxon>
        <taxon>Betaproteobacteria</taxon>
        <taxon>Burkholderiales</taxon>
        <taxon>Comamonadaceae</taxon>
        <taxon>Giesbergeria</taxon>
    </lineage>
</organism>
<evidence type="ECO:0000313" key="1">
    <source>
        <dbReference type="EMBL" id="SER33828.1"/>
    </source>
</evidence>
<protein>
    <submittedName>
        <fullName evidence="1">Uncharacterized protein</fullName>
    </submittedName>
</protein>
<dbReference type="AlphaFoldDB" id="A0A1H9ND48"/>
<reference evidence="1 2" key="1">
    <citation type="submission" date="2016-10" db="EMBL/GenBank/DDBJ databases">
        <authorList>
            <person name="de Groot N.N."/>
        </authorList>
    </citation>
    <scope>NUCLEOTIDE SEQUENCE [LARGE SCALE GENOMIC DNA]</scope>
    <source>
        <strain evidence="1 2">ATCC 35958</strain>
    </source>
</reference>
<dbReference type="EMBL" id="FOGD01000007">
    <property type="protein sequence ID" value="SER33828.1"/>
    <property type="molecule type" value="Genomic_DNA"/>
</dbReference>
<evidence type="ECO:0000313" key="2">
    <source>
        <dbReference type="Proteomes" id="UP000199766"/>
    </source>
</evidence>